<evidence type="ECO:0000256" key="11">
    <source>
        <dbReference type="ARBA" id="ARBA00044668"/>
    </source>
</evidence>
<comment type="catalytic activity">
    <reaction evidence="9">
        <text>D-xylose(out) = D-xylose(in)</text>
        <dbReference type="Rhea" id="RHEA:78427"/>
        <dbReference type="ChEBI" id="CHEBI:53455"/>
    </reaction>
    <physiologicalReaction direction="left-to-right" evidence="9">
        <dbReference type="Rhea" id="RHEA:78428"/>
    </physiologicalReaction>
</comment>
<evidence type="ECO:0000256" key="1">
    <source>
        <dbReference type="ARBA" id="ARBA00004141"/>
    </source>
</evidence>
<dbReference type="PRINTS" id="PR00171">
    <property type="entry name" value="SUGRTRNSPORT"/>
</dbReference>
<dbReference type="Proteomes" id="UP000002630">
    <property type="component" value="Linkage Group LG28"/>
</dbReference>
<sequence>MSTPNINQLVGDAAGGNHAKFNRSSSVGPGIAASNLNPQQRNRRALYVNLPFFSVYGMQYREKSIAKSLSKLSLTDLDIAGQAKYLEGAEAEGVEDEVVVTWPLVTAVLVAVLLEFLVGFNIGVMNAPEEVVFPGHTTTEWSLAVSVFAIGGPFGAILAGTVSNRNGRRGAIIVNTWMYLIGGLLFALAPTVLWLVPARFMIGFACGFSSVVVPIYLGELAPPTLRGTLGTMTQFALVIGILGSNLLAFPLATPSGWRWMFAVTPFLALVELVCIPFILESLRWLLAKDQYSMEARLAIGKLRGLTDDNDIQIEIDHILEASSAQRTSHTSAHSRGAVLDLFMDKRQRLLVVSFLILHAAQQLTGINAVFYYSNSFFVGIIDNPLIGTTLVGVVNVVATYVALQLMDKTGRVPLMMWSAGGMLASTVVVTLSLLGMLPNVIAVFGVMAFVTFFEMGLGPIPWLIVAEMFDAKAFLLAGGCCNPMFCLLRVLLERYV</sequence>
<evidence type="ECO:0000256" key="14">
    <source>
        <dbReference type="RuleBase" id="RU003346"/>
    </source>
</evidence>
<evidence type="ECO:0000313" key="18">
    <source>
        <dbReference type="Proteomes" id="UP000002630"/>
    </source>
</evidence>
<keyword evidence="5 15" id="KW-1133">Transmembrane helix</keyword>
<comment type="catalytic activity">
    <reaction evidence="12">
        <text>D-fructose(out) = D-fructose(in)</text>
        <dbReference type="Rhea" id="RHEA:60372"/>
        <dbReference type="ChEBI" id="CHEBI:37721"/>
    </reaction>
    <physiologicalReaction direction="left-to-right" evidence="12">
        <dbReference type="Rhea" id="RHEA:60373"/>
    </physiologicalReaction>
</comment>
<feature type="transmembrane region" description="Helical" evidence="15">
    <location>
        <begin position="473"/>
        <end position="492"/>
    </location>
</feature>
<evidence type="ECO:0000256" key="2">
    <source>
        <dbReference type="ARBA" id="ARBA00011738"/>
    </source>
</evidence>
<keyword evidence="4 15" id="KW-0812">Transmembrane</keyword>
<comment type="catalytic activity">
    <reaction evidence="7">
        <text>D-galactose(in) = D-galactose(out)</text>
        <dbReference type="Rhea" id="RHEA:34915"/>
        <dbReference type="ChEBI" id="CHEBI:4139"/>
    </reaction>
    <physiologicalReaction direction="right-to-left" evidence="7">
        <dbReference type="Rhea" id="RHEA:34917"/>
    </physiologicalReaction>
</comment>
<dbReference type="PROSITE" id="PS50850">
    <property type="entry name" value="MFS"/>
    <property type="match status" value="1"/>
</dbReference>
<comment type="catalytic activity">
    <reaction evidence="11">
        <text>D-glucosamine(out) = D-glucosamine(in)</text>
        <dbReference type="Rhea" id="RHEA:78423"/>
        <dbReference type="ChEBI" id="CHEBI:58723"/>
    </reaction>
    <physiologicalReaction direction="left-to-right" evidence="11">
        <dbReference type="Rhea" id="RHEA:78424"/>
    </physiologicalReaction>
</comment>
<feature type="transmembrane region" description="Helical" evidence="15">
    <location>
        <begin position="440"/>
        <end position="466"/>
    </location>
</feature>
<feature type="transmembrane region" description="Helical" evidence="15">
    <location>
        <begin position="99"/>
        <end position="121"/>
    </location>
</feature>
<name>D7G798_ECTSI</name>
<feature type="transmembrane region" description="Helical" evidence="15">
    <location>
        <begin position="200"/>
        <end position="217"/>
    </location>
</feature>
<evidence type="ECO:0000256" key="12">
    <source>
        <dbReference type="ARBA" id="ARBA00044710"/>
    </source>
</evidence>
<dbReference type="InterPro" id="IPR020846">
    <property type="entry name" value="MFS_dom"/>
</dbReference>
<keyword evidence="18" id="KW-1185">Reference proteome</keyword>
<gene>
    <name evidence="17" type="ORF">Esi_0080_0030</name>
</gene>
<evidence type="ECO:0000256" key="13">
    <source>
        <dbReference type="ARBA" id="ARBA00044780"/>
    </source>
</evidence>
<feature type="domain" description="Major facilitator superfamily (MFS) profile" evidence="16">
    <location>
        <begin position="104"/>
        <end position="496"/>
    </location>
</feature>
<feature type="transmembrane region" description="Helical" evidence="15">
    <location>
        <begin position="257"/>
        <end position="279"/>
    </location>
</feature>
<dbReference type="Pfam" id="PF00083">
    <property type="entry name" value="Sugar_tr"/>
    <property type="match status" value="1"/>
</dbReference>
<evidence type="ECO:0000256" key="5">
    <source>
        <dbReference type="ARBA" id="ARBA00022989"/>
    </source>
</evidence>
<proteinExistence type="inferred from homology"/>
<dbReference type="STRING" id="2880.D7G798"/>
<feature type="transmembrane region" description="Helical" evidence="15">
    <location>
        <begin position="172"/>
        <end position="194"/>
    </location>
</feature>
<feature type="transmembrane region" description="Helical" evidence="15">
    <location>
        <begin position="415"/>
        <end position="434"/>
    </location>
</feature>
<reference evidence="17 18" key="1">
    <citation type="journal article" date="2010" name="Nature">
        <title>The Ectocarpus genome and the independent evolution of multicellularity in brown algae.</title>
        <authorList>
            <person name="Cock J.M."/>
            <person name="Sterck L."/>
            <person name="Rouze P."/>
            <person name="Scornet D."/>
            <person name="Allen A.E."/>
            <person name="Amoutzias G."/>
            <person name="Anthouard V."/>
            <person name="Artiguenave F."/>
            <person name="Aury J.M."/>
            <person name="Badger J.H."/>
            <person name="Beszteri B."/>
            <person name="Billiau K."/>
            <person name="Bonnet E."/>
            <person name="Bothwell J.H."/>
            <person name="Bowler C."/>
            <person name="Boyen C."/>
            <person name="Brownlee C."/>
            <person name="Carrano C.J."/>
            <person name="Charrier B."/>
            <person name="Cho G.Y."/>
            <person name="Coelho S.M."/>
            <person name="Collen J."/>
            <person name="Corre E."/>
            <person name="Da Silva C."/>
            <person name="Delage L."/>
            <person name="Delaroque N."/>
            <person name="Dittami S.M."/>
            <person name="Doulbeau S."/>
            <person name="Elias M."/>
            <person name="Farnham G."/>
            <person name="Gachon C.M."/>
            <person name="Gschloessl B."/>
            <person name="Heesch S."/>
            <person name="Jabbari K."/>
            <person name="Jubin C."/>
            <person name="Kawai H."/>
            <person name="Kimura K."/>
            <person name="Kloareg B."/>
            <person name="Kupper F.C."/>
            <person name="Lang D."/>
            <person name="Le Bail A."/>
            <person name="Leblanc C."/>
            <person name="Lerouge P."/>
            <person name="Lohr M."/>
            <person name="Lopez P.J."/>
            <person name="Martens C."/>
            <person name="Maumus F."/>
            <person name="Michel G."/>
            <person name="Miranda-Saavedra D."/>
            <person name="Morales J."/>
            <person name="Moreau H."/>
            <person name="Motomura T."/>
            <person name="Nagasato C."/>
            <person name="Napoli C.A."/>
            <person name="Nelson D.R."/>
            <person name="Nyvall-Collen P."/>
            <person name="Peters A.F."/>
            <person name="Pommier C."/>
            <person name="Potin P."/>
            <person name="Poulain J."/>
            <person name="Quesneville H."/>
            <person name="Read B."/>
            <person name="Rensing S.A."/>
            <person name="Ritter A."/>
            <person name="Rousvoal S."/>
            <person name="Samanta M."/>
            <person name="Samson G."/>
            <person name="Schroeder D.C."/>
            <person name="Segurens B."/>
            <person name="Strittmatter M."/>
            <person name="Tonon T."/>
            <person name="Tregear J.W."/>
            <person name="Valentin K."/>
            <person name="von Dassow P."/>
            <person name="Yamagishi T."/>
            <person name="Van de Peer Y."/>
            <person name="Wincker P."/>
        </authorList>
    </citation>
    <scope>NUCLEOTIDE SEQUENCE [LARGE SCALE GENOMIC DNA]</scope>
    <source>
        <strain evidence="18">Ec32 / CCAP1310/4</strain>
    </source>
</reference>
<evidence type="ECO:0000256" key="3">
    <source>
        <dbReference type="ARBA" id="ARBA00022448"/>
    </source>
</evidence>
<dbReference type="PANTHER" id="PTHR23503:SF8">
    <property type="entry name" value="FACILITATED GLUCOSE TRANSPORTER PROTEIN 1"/>
    <property type="match status" value="1"/>
</dbReference>
<evidence type="ECO:0000256" key="7">
    <source>
        <dbReference type="ARBA" id="ARBA00044637"/>
    </source>
</evidence>
<feature type="transmembrane region" description="Helical" evidence="15">
    <location>
        <begin position="229"/>
        <end position="251"/>
    </location>
</feature>
<dbReference type="OrthoDB" id="6612291at2759"/>
<dbReference type="eggNOG" id="KOG0569">
    <property type="taxonomic scope" value="Eukaryota"/>
</dbReference>
<dbReference type="GO" id="GO:0016020">
    <property type="term" value="C:membrane"/>
    <property type="evidence" value="ECO:0007669"/>
    <property type="project" value="UniProtKB-SubCell"/>
</dbReference>
<comment type="similarity">
    <text evidence="14">Belongs to the major facilitator superfamily. Sugar transporter (TC 2.A.1.1) family.</text>
</comment>
<dbReference type="AlphaFoldDB" id="D7G798"/>
<dbReference type="PROSITE" id="PS00217">
    <property type="entry name" value="SUGAR_TRANSPORT_2"/>
    <property type="match status" value="1"/>
</dbReference>
<organism evidence="17 18">
    <name type="scientific">Ectocarpus siliculosus</name>
    <name type="common">Brown alga</name>
    <name type="synonym">Conferva siliculosa</name>
    <dbReference type="NCBI Taxonomy" id="2880"/>
    <lineage>
        <taxon>Eukaryota</taxon>
        <taxon>Sar</taxon>
        <taxon>Stramenopiles</taxon>
        <taxon>Ochrophyta</taxon>
        <taxon>PX clade</taxon>
        <taxon>Phaeophyceae</taxon>
        <taxon>Ectocarpales</taxon>
        <taxon>Ectocarpaceae</taxon>
        <taxon>Ectocarpus</taxon>
    </lineage>
</organism>
<dbReference type="PANTHER" id="PTHR23503">
    <property type="entry name" value="SOLUTE CARRIER FAMILY 2"/>
    <property type="match status" value="1"/>
</dbReference>
<protein>
    <recommendedName>
        <fullName evidence="13">Hexose transporter 1</fullName>
    </recommendedName>
</protein>
<evidence type="ECO:0000256" key="4">
    <source>
        <dbReference type="ARBA" id="ARBA00022692"/>
    </source>
</evidence>
<keyword evidence="6 15" id="KW-0472">Membrane</keyword>
<dbReference type="InterPro" id="IPR045263">
    <property type="entry name" value="GLUT"/>
</dbReference>
<dbReference type="SUPFAM" id="SSF103473">
    <property type="entry name" value="MFS general substrate transporter"/>
    <property type="match status" value="1"/>
</dbReference>
<dbReference type="Gene3D" id="1.20.1250.20">
    <property type="entry name" value="MFS general substrate transporter like domains"/>
    <property type="match status" value="1"/>
</dbReference>
<evidence type="ECO:0000256" key="6">
    <source>
        <dbReference type="ARBA" id="ARBA00023136"/>
    </source>
</evidence>
<comment type="subunit">
    <text evidence="2">Homodimer.</text>
</comment>
<feature type="transmembrane region" description="Helical" evidence="15">
    <location>
        <begin position="349"/>
        <end position="372"/>
    </location>
</feature>
<dbReference type="EMBL" id="FN649753">
    <property type="protein sequence ID" value="CBJ27649.1"/>
    <property type="molecule type" value="Genomic_DNA"/>
</dbReference>
<feature type="transmembrane region" description="Helical" evidence="15">
    <location>
        <begin position="384"/>
        <end position="403"/>
    </location>
</feature>
<keyword evidence="3 14" id="KW-0813">Transport</keyword>
<comment type="catalytic activity">
    <reaction evidence="10">
        <text>D-mannose(out) = D-mannose(in)</text>
        <dbReference type="Rhea" id="RHEA:78391"/>
        <dbReference type="ChEBI" id="CHEBI:4208"/>
    </reaction>
    <physiologicalReaction direction="left-to-right" evidence="10">
        <dbReference type="Rhea" id="RHEA:78392"/>
    </physiologicalReaction>
</comment>
<feature type="transmembrane region" description="Helical" evidence="15">
    <location>
        <begin position="141"/>
        <end position="160"/>
    </location>
</feature>
<evidence type="ECO:0000259" key="16">
    <source>
        <dbReference type="PROSITE" id="PS50850"/>
    </source>
</evidence>
<dbReference type="NCBIfam" id="TIGR00879">
    <property type="entry name" value="SP"/>
    <property type="match status" value="1"/>
</dbReference>
<evidence type="ECO:0000256" key="10">
    <source>
        <dbReference type="ARBA" id="ARBA00044662"/>
    </source>
</evidence>
<dbReference type="InterPro" id="IPR036259">
    <property type="entry name" value="MFS_trans_sf"/>
</dbReference>
<comment type="catalytic activity">
    <reaction evidence="8">
        <text>D-glucose(out) = D-glucose(in)</text>
        <dbReference type="Rhea" id="RHEA:60376"/>
        <dbReference type="ChEBI" id="CHEBI:4167"/>
    </reaction>
    <physiologicalReaction direction="left-to-right" evidence="8">
        <dbReference type="Rhea" id="RHEA:60377"/>
    </physiologicalReaction>
</comment>
<dbReference type="OMA" id="VMVVFAC"/>
<evidence type="ECO:0000256" key="9">
    <source>
        <dbReference type="ARBA" id="ARBA00044656"/>
    </source>
</evidence>
<comment type="subcellular location">
    <subcellularLocation>
        <location evidence="1">Membrane</location>
        <topology evidence="1">Multi-pass membrane protein</topology>
    </subcellularLocation>
</comment>
<accession>D7G798</accession>
<dbReference type="InterPro" id="IPR003663">
    <property type="entry name" value="Sugar/inositol_transpt"/>
</dbReference>
<dbReference type="InterPro" id="IPR005828">
    <property type="entry name" value="MFS_sugar_transport-like"/>
</dbReference>
<dbReference type="InterPro" id="IPR005829">
    <property type="entry name" value="Sugar_transporter_CS"/>
</dbReference>
<evidence type="ECO:0000313" key="17">
    <source>
        <dbReference type="EMBL" id="CBJ27649.1"/>
    </source>
</evidence>
<dbReference type="InParanoid" id="D7G798"/>
<evidence type="ECO:0000256" key="8">
    <source>
        <dbReference type="ARBA" id="ARBA00044648"/>
    </source>
</evidence>
<dbReference type="GO" id="GO:0015149">
    <property type="term" value="F:hexose transmembrane transporter activity"/>
    <property type="evidence" value="ECO:0007669"/>
    <property type="project" value="TreeGrafter"/>
</dbReference>
<dbReference type="EMBL" id="FN649036">
    <property type="protein sequence ID" value="CBJ27649.1"/>
    <property type="molecule type" value="Genomic_DNA"/>
</dbReference>
<evidence type="ECO:0000256" key="15">
    <source>
        <dbReference type="SAM" id="Phobius"/>
    </source>
</evidence>